<keyword evidence="2" id="KW-1185">Reference proteome</keyword>
<reference evidence="1" key="2">
    <citation type="submission" date="2023-06" db="EMBL/GenBank/DDBJ databases">
        <authorList>
            <person name="Ma L."/>
            <person name="Liu K.-W."/>
            <person name="Li Z."/>
            <person name="Hsiao Y.-Y."/>
            <person name="Qi Y."/>
            <person name="Fu T."/>
            <person name="Tang G."/>
            <person name="Zhang D."/>
            <person name="Sun W.-H."/>
            <person name="Liu D.-K."/>
            <person name="Li Y."/>
            <person name="Chen G.-Z."/>
            <person name="Liu X.-D."/>
            <person name="Liao X.-Y."/>
            <person name="Jiang Y.-T."/>
            <person name="Yu X."/>
            <person name="Hao Y."/>
            <person name="Huang J."/>
            <person name="Zhao X.-W."/>
            <person name="Ke S."/>
            <person name="Chen Y.-Y."/>
            <person name="Wu W.-L."/>
            <person name="Hsu J.-L."/>
            <person name="Lin Y.-F."/>
            <person name="Huang M.-D."/>
            <person name="Li C.-Y."/>
            <person name="Huang L."/>
            <person name="Wang Z.-W."/>
            <person name="Zhao X."/>
            <person name="Zhong W.-Y."/>
            <person name="Peng D.-H."/>
            <person name="Ahmad S."/>
            <person name="Lan S."/>
            <person name="Zhang J.-S."/>
            <person name="Tsai W.-C."/>
            <person name="Van De Peer Y."/>
            <person name="Liu Z.-J."/>
        </authorList>
    </citation>
    <scope>NUCLEOTIDE SEQUENCE</scope>
    <source>
        <strain evidence="1">CP</strain>
        <tissue evidence="1">Leaves</tissue>
    </source>
</reference>
<evidence type="ECO:0000313" key="2">
    <source>
        <dbReference type="Proteomes" id="UP001180020"/>
    </source>
</evidence>
<reference evidence="1" key="1">
    <citation type="journal article" date="2023" name="Nat. Commun.">
        <title>Diploid and tetraploid genomes of Acorus and the evolution of monocots.</title>
        <authorList>
            <person name="Ma L."/>
            <person name="Liu K.W."/>
            <person name="Li Z."/>
            <person name="Hsiao Y.Y."/>
            <person name="Qi Y."/>
            <person name="Fu T."/>
            <person name="Tang G.D."/>
            <person name="Zhang D."/>
            <person name="Sun W.H."/>
            <person name="Liu D.K."/>
            <person name="Li Y."/>
            <person name="Chen G.Z."/>
            <person name="Liu X.D."/>
            <person name="Liao X.Y."/>
            <person name="Jiang Y.T."/>
            <person name="Yu X."/>
            <person name="Hao Y."/>
            <person name="Huang J."/>
            <person name="Zhao X.W."/>
            <person name="Ke S."/>
            <person name="Chen Y.Y."/>
            <person name="Wu W.L."/>
            <person name="Hsu J.L."/>
            <person name="Lin Y.F."/>
            <person name="Huang M.D."/>
            <person name="Li C.Y."/>
            <person name="Huang L."/>
            <person name="Wang Z.W."/>
            <person name="Zhao X."/>
            <person name="Zhong W.Y."/>
            <person name="Peng D.H."/>
            <person name="Ahmad S."/>
            <person name="Lan S."/>
            <person name="Zhang J.S."/>
            <person name="Tsai W.C."/>
            <person name="Van de Peer Y."/>
            <person name="Liu Z.J."/>
        </authorList>
    </citation>
    <scope>NUCLEOTIDE SEQUENCE</scope>
    <source>
        <strain evidence="1">CP</strain>
    </source>
</reference>
<dbReference type="AlphaFoldDB" id="A0AAV9DSF2"/>
<name>A0AAV9DSF2_ACOCL</name>
<organism evidence="1 2">
    <name type="scientific">Acorus calamus</name>
    <name type="common">Sweet flag</name>
    <dbReference type="NCBI Taxonomy" id="4465"/>
    <lineage>
        <taxon>Eukaryota</taxon>
        <taxon>Viridiplantae</taxon>
        <taxon>Streptophyta</taxon>
        <taxon>Embryophyta</taxon>
        <taxon>Tracheophyta</taxon>
        <taxon>Spermatophyta</taxon>
        <taxon>Magnoliopsida</taxon>
        <taxon>Liliopsida</taxon>
        <taxon>Acoraceae</taxon>
        <taxon>Acorus</taxon>
    </lineage>
</organism>
<dbReference type="Proteomes" id="UP001180020">
    <property type="component" value="Unassembled WGS sequence"/>
</dbReference>
<proteinExistence type="predicted"/>
<gene>
    <name evidence="1" type="ORF">QJS10_CPB11g01489</name>
</gene>
<protein>
    <submittedName>
        <fullName evidence="1">Uncharacterized protein</fullName>
    </submittedName>
</protein>
<sequence length="131" mass="15210">MMVMGGISGANREYLHMCRVEFEVKYKGSHYHLSDSMLVKSSFDSIKDAYFKSLMNDQWKSLENVCKSNDVQLQTYALHEKEHDTSEKGMMDFHVTNIPYVIADKLILSNHCEILLERVEGGLEEQLRMDK</sequence>
<accession>A0AAV9DSF2</accession>
<comment type="caution">
    <text evidence="1">The sequence shown here is derived from an EMBL/GenBank/DDBJ whole genome shotgun (WGS) entry which is preliminary data.</text>
</comment>
<evidence type="ECO:0000313" key="1">
    <source>
        <dbReference type="EMBL" id="KAK1303203.1"/>
    </source>
</evidence>
<dbReference type="EMBL" id="JAUJYO010000011">
    <property type="protein sequence ID" value="KAK1303203.1"/>
    <property type="molecule type" value="Genomic_DNA"/>
</dbReference>